<dbReference type="InterPro" id="IPR003423">
    <property type="entry name" value="OMP_efflux"/>
</dbReference>
<evidence type="ECO:0000313" key="9">
    <source>
        <dbReference type="EMBL" id="OGC05770.1"/>
    </source>
</evidence>
<keyword evidence="7" id="KW-0998">Cell outer membrane</keyword>
<evidence type="ECO:0008006" key="11">
    <source>
        <dbReference type="Google" id="ProtNLM"/>
    </source>
</evidence>
<dbReference type="PANTHER" id="PTHR30026">
    <property type="entry name" value="OUTER MEMBRANE PROTEIN TOLC"/>
    <property type="match status" value="1"/>
</dbReference>
<dbReference type="GO" id="GO:0015562">
    <property type="term" value="F:efflux transmembrane transporter activity"/>
    <property type="evidence" value="ECO:0007669"/>
    <property type="project" value="InterPro"/>
</dbReference>
<evidence type="ECO:0000256" key="2">
    <source>
        <dbReference type="ARBA" id="ARBA00007613"/>
    </source>
</evidence>
<reference evidence="9 10" key="1">
    <citation type="journal article" date="2016" name="Nat. Commun.">
        <title>Thousands of microbial genomes shed light on interconnected biogeochemical processes in an aquifer system.</title>
        <authorList>
            <person name="Anantharaman K."/>
            <person name="Brown C.T."/>
            <person name="Hug L.A."/>
            <person name="Sharon I."/>
            <person name="Castelle C.J."/>
            <person name="Probst A.J."/>
            <person name="Thomas B.C."/>
            <person name="Singh A."/>
            <person name="Wilkins M.J."/>
            <person name="Karaoz U."/>
            <person name="Brodie E.L."/>
            <person name="Williams K.H."/>
            <person name="Hubbard S.S."/>
            <person name="Banfield J.F."/>
        </authorList>
    </citation>
    <scope>NUCLEOTIDE SEQUENCE [LARGE SCALE GENOMIC DNA]</scope>
</reference>
<evidence type="ECO:0000256" key="8">
    <source>
        <dbReference type="SAM" id="SignalP"/>
    </source>
</evidence>
<organism evidence="9 10">
    <name type="scientific">candidate division WOR-1 bacterium RIFCSPLOWO2_02_FULL_46_20</name>
    <dbReference type="NCBI Taxonomy" id="1802567"/>
    <lineage>
        <taxon>Bacteria</taxon>
        <taxon>Bacillati</taxon>
        <taxon>Saganbacteria</taxon>
    </lineage>
</organism>
<keyword evidence="4" id="KW-1134">Transmembrane beta strand</keyword>
<keyword evidence="3" id="KW-0813">Transport</keyword>
<dbReference type="SUPFAM" id="SSF56954">
    <property type="entry name" value="Outer membrane efflux proteins (OEP)"/>
    <property type="match status" value="1"/>
</dbReference>
<dbReference type="Proteomes" id="UP000176938">
    <property type="component" value="Unassembled WGS sequence"/>
</dbReference>
<dbReference type="PANTHER" id="PTHR30026:SF20">
    <property type="entry name" value="OUTER MEMBRANE PROTEIN TOLC"/>
    <property type="match status" value="1"/>
</dbReference>
<dbReference type="Gene3D" id="1.20.1600.10">
    <property type="entry name" value="Outer membrane efflux proteins (OEP)"/>
    <property type="match status" value="1"/>
</dbReference>
<keyword evidence="8" id="KW-0732">Signal</keyword>
<feature type="signal peptide" evidence="8">
    <location>
        <begin position="1"/>
        <end position="23"/>
    </location>
</feature>
<dbReference type="GO" id="GO:1990281">
    <property type="term" value="C:efflux pump complex"/>
    <property type="evidence" value="ECO:0007669"/>
    <property type="project" value="TreeGrafter"/>
</dbReference>
<keyword evidence="6" id="KW-0472">Membrane</keyword>
<evidence type="ECO:0000256" key="6">
    <source>
        <dbReference type="ARBA" id="ARBA00023136"/>
    </source>
</evidence>
<dbReference type="EMBL" id="METP01000034">
    <property type="protein sequence ID" value="OGC05770.1"/>
    <property type="molecule type" value="Genomic_DNA"/>
</dbReference>
<keyword evidence="5" id="KW-0812">Transmembrane</keyword>
<evidence type="ECO:0000256" key="3">
    <source>
        <dbReference type="ARBA" id="ARBA00022448"/>
    </source>
</evidence>
<dbReference type="GO" id="GO:0009279">
    <property type="term" value="C:cell outer membrane"/>
    <property type="evidence" value="ECO:0007669"/>
    <property type="project" value="UniProtKB-SubCell"/>
</dbReference>
<feature type="chain" id="PRO_5009514169" description="Transporter" evidence="8">
    <location>
        <begin position="24"/>
        <end position="405"/>
    </location>
</feature>
<evidence type="ECO:0000256" key="4">
    <source>
        <dbReference type="ARBA" id="ARBA00022452"/>
    </source>
</evidence>
<evidence type="ECO:0000256" key="5">
    <source>
        <dbReference type="ARBA" id="ARBA00022692"/>
    </source>
</evidence>
<evidence type="ECO:0000313" key="10">
    <source>
        <dbReference type="Proteomes" id="UP000176938"/>
    </source>
</evidence>
<dbReference type="GO" id="GO:0015288">
    <property type="term" value="F:porin activity"/>
    <property type="evidence" value="ECO:0007669"/>
    <property type="project" value="TreeGrafter"/>
</dbReference>
<protein>
    <recommendedName>
        <fullName evidence="11">Transporter</fullName>
    </recommendedName>
</protein>
<evidence type="ECO:0000256" key="1">
    <source>
        <dbReference type="ARBA" id="ARBA00004442"/>
    </source>
</evidence>
<comment type="subcellular location">
    <subcellularLocation>
        <location evidence="1">Cell outer membrane</location>
    </subcellularLocation>
</comment>
<dbReference type="Pfam" id="PF02321">
    <property type="entry name" value="OEP"/>
    <property type="match status" value="2"/>
</dbReference>
<dbReference type="InterPro" id="IPR051906">
    <property type="entry name" value="TolC-like"/>
</dbReference>
<dbReference type="AlphaFoldDB" id="A0A1F4RC80"/>
<name>A0A1F4RC80_UNCSA</name>
<proteinExistence type="inferred from homology"/>
<gene>
    <name evidence="9" type="ORF">A3H38_03975</name>
</gene>
<evidence type="ECO:0000256" key="7">
    <source>
        <dbReference type="ARBA" id="ARBA00023237"/>
    </source>
</evidence>
<comment type="caution">
    <text evidence="9">The sequence shown here is derived from an EMBL/GenBank/DDBJ whole genome shotgun (WGS) entry which is preliminary data.</text>
</comment>
<comment type="similarity">
    <text evidence="2">Belongs to the outer membrane factor (OMF) (TC 1.B.17) family.</text>
</comment>
<accession>A0A1F4RC80</accession>
<sequence length="405" mass="45198">MQVAKKLQLAVLVLVLSASNVFALTWQEALKVAEKNNHELISAQRQVEASEWSYRKAMSVFLPNLSAQASIGEATARASSYGLSVTQTLFDGTQNIYGLKSAYADLESEKASLAATRASVYYDLRSAFITLVIKQEQLKLYEQLLDQREENSGLVQLRYESGKEDKGNLMTTQADEKQAEYDLASAKRDLKLAKLKLSQLLKREVDVVEAAGELKEIKAADFAGLVKTAPDYIIARKQLESYELAQKESLSGFLPSLSLSGSYRKTGTDWPPDVSSSKSWSLSLSYPLFNGGSNIADRVIANVQLDQAKEDFAKTVDDFRYSLERAFQDHQDALESLDVSKVSLAAGKERAKITEAKYLNGLTTYDEWYRIENTFFQTQKNLLTSKQSAYLAEAAWHKTYGGYIQ</sequence>